<dbReference type="NCBIfam" id="TIGR01482">
    <property type="entry name" value="SPP-subfamily"/>
    <property type="match status" value="1"/>
</dbReference>
<comment type="function">
    <text evidence="2 9">Catalyzes the final step of sucrose synthesis.</text>
</comment>
<dbReference type="Gene3D" id="3.40.50.1000">
    <property type="entry name" value="HAD superfamily/HAD-like"/>
    <property type="match status" value="1"/>
</dbReference>
<comment type="similarity">
    <text evidence="4 9">Belongs to the sucrose phosphatase family.</text>
</comment>
<evidence type="ECO:0000256" key="1">
    <source>
        <dbReference type="ARBA" id="ARBA00001946"/>
    </source>
</evidence>
<dbReference type="InterPro" id="IPR023214">
    <property type="entry name" value="HAD_sf"/>
</dbReference>
<comment type="pathway">
    <text evidence="3 9">Glycan biosynthesis; sucrose biosynthesis; sucrose from D-fructose 6-phosphate and UDP-alpha-D-glucose: step 2/2.</text>
</comment>
<comment type="caution">
    <text evidence="12">The sequence shown here is derived from an EMBL/GenBank/DDBJ whole genome shotgun (WGS) entry which is preliminary data.</text>
</comment>
<organism evidence="12 13">
    <name type="scientific">Carnegiea gigantea</name>
    <dbReference type="NCBI Taxonomy" id="171969"/>
    <lineage>
        <taxon>Eukaryota</taxon>
        <taxon>Viridiplantae</taxon>
        <taxon>Streptophyta</taxon>
        <taxon>Embryophyta</taxon>
        <taxon>Tracheophyta</taxon>
        <taxon>Spermatophyta</taxon>
        <taxon>Magnoliopsida</taxon>
        <taxon>eudicotyledons</taxon>
        <taxon>Gunneridae</taxon>
        <taxon>Pentapetalae</taxon>
        <taxon>Caryophyllales</taxon>
        <taxon>Cactineae</taxon>
        <taxon>Cactaceae</taxon>
        <taxon>Cactoideae</taxon>
        <taxon>Echinocereeae</taxon>
        <taxon>Carnegiea</taxon>
    </lineage>
</organism>
<dbReference type="PANTHER" id="PTHR46521:SF4">
    <property type="entry name" value="SUCROSE-PHOSPHATASE 2-RELATED"/>
    <property type="match status" value="1"/>
</dbReference>
<dbReference type="InterPro" id="IPR032710">
    <property type="entry name" value="NTF2-like_dom_sf"/>
</dbReference>
<evidence type="ECO:0000256" key="7">
    <source>
        <dbReference type="ARBA" id="ARBA00022842"/>
    </source>
</evidence>
<dbReference type="GO" id="GO:0005986">
    <property type="term" value="P:sucrose biosynthetic process"/>
    <property type="evidence" value="ECO:0007669"/>
    <property type="project" value="UniProtKB-UniRule"/>
</dbReference>
<feature type="domain" description="Sucrose-phosphatase C-terminal" evidence="11">
    <location>
        <begin position="293"/>
        <end position="416"/>
    </location>
</feature>
<evidence type="ECO:0000256" key="8">
    <source>
        <dbReference type="ARBA" id="ARBA00048036"/>
    </source>
</evidence>
<protein>
    <recommendedName>
        <fullName evidence="9">Sucrose-phosphatase</fullName>
        <ecNumber evidence="9">3.1.3.24</ecNumber>
    </recommendedName>
</protein>
<dbReference type="SFLD" id="SFLDG01141">
    <property type="entry name" value="C2.B.1:_Sucrose_Phosphatase_Li"/>
    <property type="match status" value="1"/>
</dbReference>
<name>A0A9Q1KDB0_9CARY</name>
<proteinExistence type="inferred from homology"/>
<dbReference type="OrthoDB" id="531008at2759"/>
<dbReference type="AlphaFoldDB" id="A0A9Q1KDB0"/>
<dbReference type="InterPro" id="IPR006379">
    <property type="entry name" value="HAD-SF_hydro_IIB"/>
</dbReference>
<dbReference type="SUPFAM" id="SSF54427">
    <property type="entry name" value="NTF2-like"/>
    <property type="match status" value="1"/>
</dbReference>
<dbReference type="EC" id="3.1.3.24" evidence="9"/>
<dbReference type="EMBL" id="JAKOGI010000185">
    <property type="protein sequence ID" value="KAJ8440717.1"/>
    <property type="molecule type" value="Genomic_DNA"/>
</dbReference>
<dbReference type="Pfam" id="PF08472">
    <property type="entry name" value="S6PP_C"/>
    <property type="match status" value="1"/>
</dbReference>
<comment type="subunit">
    <text evidence="5 9">Homodimer.</text>
</comment>
<dbReference type="GO" id="GO:0000287">
    <property type="term" value="F:magnesium ion binding"/>
    <property type="evidence" value="ECO:0007669"/>
    <property type="project" value="UniProtKB-UniRule"/>
</dbReference>
<dbReference type="InterPro" id="IPR051518">
    <property type="entry name" value="Sucrose_Phosphatase"/>
</dbReference>
<gene>
    <name evidence="12" type="ORF">Cgig2_005448</name>
</gene>
<evidence type="ECO:0000259" key="10">
    <source>
        <dbReference type="Pfam" id="PF05116"/>
    </source>
</evidence>
<evidence type="ECO:0000256" key="3">
    <source>
        <dbReference type="ARBA" id="ARBA00005070"/>
    </source>
</evidence>
<dbReference type="GO" id="GO:0050307">
    <property type="term" value="F:sucrose-phosphate phosphatase activity"/>
    <property type="evidence" value="ECO:0007669"/>
    <property type="project" value="UniProtKB-UniRule"/>
</dbReference>
<dbReference type="InterPro" id="IPR012847">
    <property type="entry name" value="Sucrose_phosphatase_pln/cyn"/>
</dbReference>
<dbReference type="Gene3D" id="3.90.1070.10">
    <property type="match status" value="1"/>
</dbReference>
<evidence type="ECO:0000256" key="4">
    <source>
        <dbReference type="ARBA" id="ARBA00007211"/>
    </source>
</evidence>
<evidence type="ECO:0000313" key="12">
    <source>
        <dbReference type="EMBL" id="KAJ8440717.1"/>
    </source>
</evidence>
<dbReference type="Proteomes" id="UP001153076">
    <property type="component" value="Unassembled WGS sequence"/>
</dbReference>
<evidence type="ECO:0000259" key="11">
    <source>
        <dbReference type="Pfam" id="PF08472"/>
    </source>
</evidence>
<evidence type="ECO:0000313" key="13">
    <source>
        <dbReference type="Proteomes" id="UP001153076"/>
    </source>
</evidence>
<comment type="catalytic activity">
    <reaction evidence="8 9">
        <text>sucrose 6(F)-phosphate + H2O = sucrose + phosphate</text>
        <dbReference type="Rhea" id="RHEA:19289"/>
        <dbReference type="ChEBI" id="CHEBI:15377"/>
        <dbReference type="ChEBI" id="CHEBI:17992"/>
        <dbReference type="ChEBI" id="CHEBI:43474"/>
        <dbReference type="ChEBI" id="CHEBI:57723"/>
        <dbReference type="EC" id="3.1.3.24"/>
    </reaction>
</comment>
<dbReference type="InterPro" id="IPR013679">
    <property type="entry name" value="SPP_C"/>
</dbReference>
<dbReference type="NCBIfam" id="TIGR01484">
    <property type="entry name" value="HAD-SF-IIB"/>
    <property type="match status" value="1"/>
</dbReference>
<evidence type="ECO:0000256" key="6">
    <source>
        <dbReference type="ARBA" id="ARBA00022801"/>
    </source>
</evidence>
<dbReference type="SUPFAM" id="SSF56784">
    <property type="entry name" value="HAD-like"/>
    <property type="match status" value="1"/>
</dbReference>
<sequence length="429" mass="48899">MGFDPIVFFRMDRLDCPARLMVVSDLDYTMVDHDDLGNHGLLRFNSLWEAFYRHDSLLVFSTGRSPMMYKELRNEKPLLTPDIVVMSVGTEIAYGDSMAPDLYWEQYLNHKWDRKIVTEETSKFSELVLQSETEQRSHKVSFFVDKPKASEVIKVLQGRLEERKLDFKVIYSGGIALDVLPRRAGKGQALVYLMKKFEADGEIPINTLVCGDSGNDAELFTVRGVYGVMVSNAQEELLEWHARHAKNNQKIVHASERCASGLIQAIGHFGLGSFVSPRDELTFSKHMKKQMHPGLEVVKLYLSCERWLRADVEKSEQFMQTLKSNFHPSGIFVHPSGVEKHLHECIDVLDQSYGCKPDCRLWVDRISSAQIGSDIWLVKFDKWELSGGERNCCLTTVLLNAKAEGFTWMHIHQTWLNTTSVDPAGTGLF</sequence>
<dbReference type="InterPro" id="IPR036412">
    <property type="entry name" value="HAD-like_sf"/>
</dbReference>
<evidence type="ECO:0000256" key="5">
    <source>
        <dbReference type="ARBA" id="ARBA00011738"/>
    </source>
</evidence>
<dbReference type="SFLD" id="SFLDF00043">
    <property type="entry name" value="sucrose-phosphatase"/>
    <property type="match status" value="1"/>
</dbReference>
<dbReference type="InterPro" id="IPR006380">
    <property type="entry name" value="SPP-like_dom"/>
</dbReference>
<evidence type="ECO:0000256" key="9">
    <source>
        <dbReference type="RuleBase" id="RU368007"/>
    </source>
</evidence>
<dbReference type="SFLD" id="SFLDG01140">
    <property type="entry name" value="C2.B:_Phosphomannomutase_and_P"/>
    <property type="match status" value="1"/>
</dbReference>
<dbReference type="NCBIfam" id="TIGR01485">
    <property type="entry name" value="SPP_plant-cyano"/>
    <property type="match status" value="1"/>
</dbReference>
<keyword evidence="6 9" id="KW-0378">Hydrolase</keyword>
<reference evidence="12" key="1">
    <citation type="submission" date="2022-04" db="EMBL/GenBank/DDBJ databases">
        <title>Carnegiea gigantea Genome sequencing and assembly v2.</title>
        <authorList>
            <person name="Copetti D."/>
            <person name="Sanderson M.J."/>
            <person name="Burquez A."/>
            <person name="Wojciechowski M.F."/>
        </authorList>
    </citation>
    <scope>NUCLEOTIDE SEQUENCE</scope>
    <source>
        <strain evidence="12">SGP5-SGP5p</strain>
        <tissue evidence="12">Aerial part</tissue>
    </source>
</reference>
<dbReference type="SFLD" id="SFLDS00003">
    <property type="entry name" value="Haloacid_Dehalogenase"/>
    <property type="match status" value="1"/>
</dbReference>
<dbReference type="CDD" id="cd02605">
    <property type="entry name" value="HAD_SPP"/>
    <property type="match status" value="1"/>
</dbReference>
<feature type="domain" description="Sucrose phosphatase-like" evidence="10">
    <location>
        <begin position="19"/>
        <end position="270"/>
    </location>
</feature>
<accession>A0A9Q1KDB0</accession>
<dbReference type="Gene3D" id="3.10.450.50">
    <property type="match status" value="1"/>
</dbReference>
<comment type="cofactor">
    <cofactor evidence="1 9">
        <name>Mg(2+)</name>
        <dbReference type="ChEBI" id="CHEBI:18420"/>
    </cofactor>
</comment>
<keyword evidence="7 9" id="KW-0460">Magnesium</keyword>
<dbReference type="Pfam" id="PF05116">
    <property type="entry name" value="S6PP"/>
    <property type="match status" value="1"/>
</dbReference>
<keyword evidence="13" id="KW-1185">Reference proteome</keyword>
<dbReference type="PANTHER" id="PTHR46521">
    <property type="entry name" value="SUCROSE-PHOSPHATASE 2-RELATED"/>
    <property type="match status" value="1"/>
</dbReference>
<evidence type="ECO:0000256" key="2">
    <source>
        <dbReference type="ARBA" id="ARBA00003645"/>
    </source>
</evidence>